<keyword evidence="3" id="KW-1185">Reference proteome</keyword>
<sequence length="390" mass="43805">MDWQKNYRQQFPVAEQCIYLDNAYDCGGTTFGRNATEKYFDDWEYGAVRNERGGPGRATLFKTLDATRELLNQLVGGLGPEQIAFTRNTNEGINAILQGFDFQAGDNIVTSRQEHPSVLMPCLNAARTRGVEARVIPVREDGQVLIEELTAAADERTRMILVSHVQSATGFRIDLERLGHWCHERRIFLIVDAIQSLGLQPFLAEKWHIAAVSAASYKGLCGVNSTAFTYYHPTFLEHIWPVYTAANSYIHVEEADGNFSLSCLDETKAGKMENSSLDNLGIYVLHDALQEILAIGPDAIWQHVCSLYDQLYDGLEELGFTIVTPKNEAEHCGILSLKTDQLQEMFEYFRSHNVCLSISADQFIRFSLGAFNNQQDIDQLLTVAAKYGIK</sequence>
<feature type="domain" description="Aminotransferase class V" evidence="1">
    <location>
        <begin position="35"/>
        <end position="380"/>
    </location>
</feature>
<organism evidence="2 3">
    <name type="scientific">Candidatus Enterococcus moelleringii</name>
    <dbReference type="NCBI Taxonomy" id="2815325"/>
    <lineage>
        <taxon>Bacteria</taxon>
        <taxon>Bacillati</taxon>
        <taxon>Bacillota</taxon>
        <taxon>Bacilli</taxon>
        <taxon>Lactobacillales</taxon>
        <taxon>Enterococcaceae</taxon>
        <taxon>Enterococcus</taxon>
    </lineage>
</organism>
<keyword evidence="2" id="KW-0032">Aminotransferase</keyword>
<dbReference type="SUPFAM" id="SSF53383">
    <property type="entry name" value="PLP-dependent transferases"/>
    <property type="match status" value="1"/>
</dbReference>
<dbReference type="InterPro" id="IPR000192">
    <property type="entry name" value="Aminotrans_V_dom"/>
</dbReference>
<comment type="caution">
    <text evidence="2">The sequence shown here is derived from an EMBL/GenBank/DDBJ whole genome shotgun (WGS) entry which is preliminary data.</text>
</comment>
<proteinExistence type="predicted"/>
<dbReference type="InterPro" id="IPR015422">
    <property type="entry name" value="PyrdxlP-dep_Trfase_small"/>
</dbReference>
<dbReference type="EMBL" id="JAFREM010000025">
    <property type="protein sequence ID" value="MBO1307609.1"/>
    <property type="molecule type" value="Genomic_DNA"/>
</dbReference>
<dbReference type="InterPro" id="IPR015424">
    <property type="entry name" value="PyrdxlP-dep_Trfase"/>
</dbReference>
<dbReference type="PANTHER" id="PTHR43586:SF15">
    <property type="entry name" value="BLR3095 PROTEIN"/>
    <property type="match status" value="1"/>
</dbReference>
<reference evidence="2 3" key="1">
    <citation type="submission" date="2021-03" db="EMBL/GenBank/DDBJ databases">
        <title>Enterococcal diversity collection.</title>
        <authorList>
            <person name="Gilmore M.S."/>
            <person name="Schwartzman J."/>
            <person name="Van Tyne D."/>
            <person name="Martin M."/>
            <person name="Earl A.M."/>
            <person name="Manson A.L."/>
            <person name="Straub T."/>
            <person name="Salamzade R."/>
            <person name="Saavedra J."/>
            <person name="Lebreton F."/>
            <person name="Prichula J."/>
            <person name="Schaufler K."/>
            <person name="Gaca A."/>
            <person name="Sgardioli B."/>
            <person name="Wagenaar J."/>
            <person name="Strong T."/>
        </authorList>
    </citation>
    <scope>NUCLEOTIDE SEQUENCE [LARGE SCALE GENOMIC DNA]</scope>
    <source>
        <strain evidence="2 3">669A</strain>
    </source>
</reference>
<keyword evidence="2" id="KW-0808">Transferase</keyword>
<dbReference type="PANTHER" id="PTHR43586">
    <property type="entry name" value="CYSTEINE DESULFURASE"/>
    <property type="match status" value="1"/>
</dbReference>
<dbReference type="Gene3D" id="3.90.1150.10">
    <property type="entry name" value="Aspartate Aminotransferase, domain 1"/>
    <property type="match status" value="1"/>
</dbReference>
<accession>A0ABS3LGY0</accession>
<evidence type="ECO:0000313" key="3">
    <source>
        <dbReference type="Proteomes" id="UP000664601"/>
    </source>
</evidence>
<evidence type="ECO:0000313" key="2">
    <source>
        <dbReference type="EMBL" id="MBO1307609.1"/>
    </source>
</evidence>
<dbReference type="InterPro" id="IPR015421">
    <property type="entry name" value="PyrdxlP-dep_Trfase_major"/>
</dbReference>
<evidence type="ECO:0000259" key="1">
    <source>
        <dbReference type="Pfam" id="PF00266"/>
    </source>
</evidence>
<gene>
    <name evidence="2" type="ORF">JZO70_15645</name>
</gene>
<protein>
    <submittedName>
        <fullName evidence="2">Aminotransferase class V-fold PLP-dependent enzyme</fullName>
    </submittedName>
</protein>
<dbReference type="RefSeq" id="WP_207674602.1">
    <property type="nucleotide sequence ID" value="NZ_JAFREM010000025.1"/>
</dbReference>
<name>A0ABS3LGY0_9ENTE</name>
<dbReference type="Gene3D" id="3.40.640.10">
    <property type="entry name" value="Type I PLP-dependent aspartate aminotransferase-like (Major domain)"/>
    <property type="match status" value="1"/>
</dbReference>
<dbReference type="GO" id="GO:0008483">
    <property type="term" value="F:transaminase activity"/>
    <property type="evidence" value="ECO:0007669"/>
    <property type="project" value="UniProtKB-KW"/>
</dbReference>
<dbReference type="Pfam" id="PF00266">
    <property type="entry name" value="Aminotran_5"/>
    <property type="match status" value="1"/>
</dbReference>
<dbReference type="Proteomes" id="UP000664601">
    <property type="component" value="Unassembled WGS sequence"/>
</dbReference>